<sequence length="136" mass="15591">MANGYCYLSQAPRSMPSCVEGRVANVEQAGISEHNRTRKRNVTRRDFCGWMGRVIVLLHRPSLKWRMTAILNADVTEGQCPYPQWQSDVTAIPMAERRICAMGQTRQHTNSQEVRDLLLLTDSDSEDYQMIDDDND</sequence>
<gene>
    <name evidence="1" type="ORF">RRG08_002547</name>
</gene>
<reference evidence="1" key="1">
    <citation type="journal article" date="2023" name="G3 (Bethesda)">
        <title>A reference genome for the long-term kleptoplast-retaining sea slug Elysia crispata morphotype clarki.</title>
        <authorList>
            <person name="Eastman K.E."/>
            <person name="Pendleton A.L."/>
            <person name="Shaikh M.A."/>
            <person name="Suttiyut T."/>
            <person name="Ogas R."/>
            <person name="Tomko P."/>
            <person name="Gavelis G."/>
            <person name="Widhalm J.R."/>
            <person name="Wisecaver J.H."/>
        </authorList>
    </citation>
    <scope>NUCLEOTIDE SEQUENCE</scope>
    <source>
        <strain evidence="1">ECLA1</strain>
    </source>
</reference>
<accession>A0AAE1CSP2</accession>
<dbReference type="AlphaFoldDB" id="A0AAE1CSP2"/>
<keyword evidence="2" id="KW-1185">Reference proteome</keyword>
<name>A0AAE1CSP2_9GAST</name>
<comment type="caution">
    <text evidence="1">The sequence shown here is derived from an EMBL/GenBank/DDBJ whole genome shotgun (WGS) entry which is preliminary data.</text>
</comment>
<protein>
    <submittedName>
        <fullName evidence="1">Uncharacterized protein</fullName>
    </submittedName>
</protein>
<evidence type="ECO:0000313" key="1">
    <source>
        <dbReference type="EMBL" id="KAK3732936.1"/>
    </source>
</evidence>
<proteinExistence type="predicted"/>
<organism evidence="1 2">
    <name type="scientific">Elysia crispata</name>
    <name type="common">lettuce slug</name>
    <dbReference type="NCBI Taxonomy" id="231223"/>
    <lineage>
        <taxon>Eukaryota</taxon>
        <taxon>Metazoa</taxon>
        <taxon>Spiralia</taxon>
        <taxon>Lophotrochozoa</taxon>
        <taxon>Mollusca</taxon>
        <taxon>Gastropoda</taxon>
        <taxon>Heterobranchia</taxon>
        <taxon>Euthyneura</taxon>
        <taxon>Panpulmonata</taxon>
        <taxon>Sacoglossa</taxon>
        <taxon>Placobranchoidea</taxon>
        <taxon>Plakobranchidae</taxon>
        <taxon>Elysia</taxon>
    </lineage>
</organism>
<dbReference type="Proteomes" id="UP001283361">
    <property type="component" value="Unassembled WGS sequence"/>
</dbReference>
<dbReference type="EMBL" id="JAWDGP010006922">
    <property type="protein sequence ID" value="KAK3732936.1"/>
    <property type="molecule type" value="Genomic_DNA"/>
</dbReference>
<evidence type="ECO:0000313" key="2">
    <source>
        <dbReference type="Proteomes" id="UP001283361"/>
    </source>
</evidence>